<comment type="caution">
    <text evidence="2">The sequence shown here is derived from an EMBL/GenBank/DDBJ whole genome shotgun (WGS) entry which is preliminary data.</text>
</comment>
<reference evidence="2 3" key="1">
    <citation type="journal article" date="2019" name="Syst. Appl. Microbiol.">
        <title>Microvirga tunisiensis sp. nov., a root nodule symbiotic bacterium isolated from Lupinus micranthus and L. luteus grown in Northern Tunisia.</title>
        <authorList>
            <person name="Msaddak A."/>
            <person name="Rejili M."/>
            <person name="Duran D."/>
            <person name="Mars M."/>
            <person name="Palacios J.M."/>
            <person name="Ruiz-Argueso T."/>
            <person name="Rey L."/>
            <person name="Imperial J."/>
        </authorList>
    </citation>
    <scope>NUCLEOTIDE SEQUENCE [LARGE SCALE GENOMIC DNA]</scope>
    <source>
        <strain evidence="2 3">Lmie10</strain>
    </source>
</reference>
<dbReference type="PANTHER" id="PTHR14209:SF19">
    <property type="entry name" value="ISOAMYL ACETATE-HYDROLYZING ESTERASE 1 HOMOLOG"/>
    <property type="match status" value="1"/>
</dbReference>
<dbReference type="Pfam" id="PF13472">
    <property type="entry name" value="Lipase_GDSL_2"/>
    <property type="match status" value="1"/>
</dbReference>
<dbReference type="GO" id="GO:0016788">
    <property type="term" value="F:hydrolase activity, acting on ester bonds"/>
    <property type="evidence" value="ECO:0007669"/>
    <property type="project" value="UniProtKB-ARBA"/>
</dbReference>
<dbReference type="InterPro" id="IPR045136">
    <property type="entry name" value="Iah1-like"/>
</dbReference>
<proteinExistence type="predicted"/>
<dbReference type="InterPro" id="IPR013830">
    <property type="entry name" value="SGNH_hydro"/>
</dbReference>
<dbReference type="EMBL" id="VOSK01000004">
    <property type="protein sequence ID" value="MPR24194.1"/>
    <property type="molecule type" value="Genomic_DNA"/>
</dbReference>
<dbReference type="Proteomes" id="UP000403266">
    <property type="component" value="Unassembled WGS sequence"/>
</dbReference>
<sequence length="218" mass="23357">MTSQPNPFAPHWLIRDIVISSHKSAVGPGGLLFIGDSIVEGFYWNRIGALPVLNAGYSGIWTEALEPRVPLLLNSAEPSIAVLLVGTNDSKKDCTESALDGVAEYFDRIVGHFEEANVPVVVLTPPPIEPAKRLTSFYSPDAMASLSRRIVQIADGRVAGIVDLQNAFADGNGAAREGMTTDGIHLSAQAYRLLHDMLEMTIAATTARRGNDGTSEKS</sequence>
<dbReference type="SUPFAM" id="SSF52266">
    <property type="entry name" value="SGNH hydrolase"/>
    <property type="match status" value="1"/>
</dbReference>
<feature type="domain" description="SGNH hydrolase-type esterase" evidence="1">
    <location>
        <begin position="33"/>
        <end position="193"/>
    </location>
</feature>
<dbReference type="InterPro" id="IPR036514">
    <property type="entry name" value="SGNH_hydro_sf"/>
</dbReference>
<dbReference type="Gene3D" id="3.40.50.1110">
    <property type="entry name" value="SGNH hydrolase"/>
    <property type="match status" value="1"/>
</dbReference>
<evidence type="ECO:0000259" key="1">
    <source>
        <dbReference type="Pfam" id="PF13472"/>
    </source>
</evidence>
<dbReference type="RefSeq" id="WP_152709102.1">
    <property type="nucleotide sequence ID" value="NZ_VOSJ01000003.1"/>
</dbReference>
<evidence type="ECO:0000313" key="2">
    <source>
        <dbReference type="EMBL" id="MPR24194.1"/>
    </source>
</evidence>
<dbReference type="OrthoDB" id="9794725at2"/>
<evidence type="ECO:0000313" key="3">
    <source>
        <dbReference type="Proteomes" id="UP000403266"/>
    </source>
</evidence>
<dbReference type="AlphaFoldDB" id="A0A5N7MDK9"/>
<organism evidence="2 3">
    <name type="scientific">Microvirga tunisiensis</name>
    <dbReference type="NCBI Taxonomy" id="2108360"/>
    <lineage>
        <taxon>Bacteria</taxon>
        <taxon>Pseudomonadati</taxon>
        <taxon>Pseudomonadota</taxon>
        <taxon>Alphaproteobacteria</taxon>
        <taxon>Hyphomicrobiales</taxon>
        <taxon>Methylobacteriaceae</taxon>
        <taxon>Microvirga</taxon>
    </lineage>
</organism>
<accession>A0A5N7MDK9</accession>
<name>A0A5N7MDK9_9HYPH</name>
<keyword evidence="3" id="KW-1185">Reference proteome</keyword>
<dbReference type="PANTHER" id="PTHR14209">
    <property type="entry name" value="ISOAMYL ACETATE-HYDROLYZING ESTERASE 1"/>
    <property type="match status" value="1"/>
</dbReference>
<gene>
    <name evidence="2" type="ORF">FS320_02875</name>
</gene>
<protein>
    <recommendedName>
        <fullName evidence="1">SGNH hydrolase-type esterase domain-containing protein</fullName>
    </recommendedName>
</protein>